<sequence length="820" mass="92663">MTRFTSEQTAFIHHQQGNALCIAGAGTGKTTTLVGLIGEKLQHVSADQMLVLMFNRDIRTDFQAKLRAEGIDVPVPVHTFHSFCLRFLNQSGFLRETGYRIDYQSGESDKSLVKGVLRELAGLEKTYQRQQVIKDPKTIELLLSFIGLVKAYMLSPYEVFKLAEINRDYLFIIDAYEKFESLRKQQKILFFDDWLVETVKLLEGNEVLRQQYHQRCNMVVVDEFQDINTAQYRLLKQLLGPATQLLAVGDVDQCIYKWRGSAPQFMLNFEQDFAPATVYTLSQTFRFGHSLALAASHLIANNKQRFSEFLTTSGEGVTDTQIVECGSSRQVGEIAQSIQQYLSEGGKPSDVAILVRRWSQTLLFELAFLSKNLPYQMPVPSVLANSREVKLLMELMNLATGRYSGWEVNQRASLLFSLFSFPHCYVPNKLLRPLCEQLAGMEPQGWMTFLGRYEKANPTLKLENLTERIDLLTRLMRKGSFKAAEVFLQYRKESGLDSWIWKTEATASEIEEAVERLDSVTTVLESMDQNCEKALQYFEYYLQQSRSHALTGNPSSSMGNQAMANQAVSPQAVAPQAGNEGSVQLTTIFRAKGCEYKQVYLPFWDKDAFPYMNKSSGSMGADIEEERRLAYVALTRAKEKASVYYTKTDMPSGSVNHTGKGMSAVKATNASRFVLEAKVPIATQLGPKLYHEGELPYYSSPVVEEYCRRLGREEDVVVPEKFHKTALPNHRHGSNANNSDNHGNDSGKDESYSLKWALAQPLPDNAEKVITAMVKTKNAKYLDGEIARIIRELDSTALTKKKVLVNRLIVAANARTRVRR</sequence>
<comment type="catalytic activity">
    <reaction evidence="8">
        <text>Couples ATP hydrolysis with the unwinding of duplex DNA by translocating in the 3'-5' direction.</text>
        <dbReference type="EC" id="5.6.2.4"/>
    </reaction>
</comment>
<dbReference type="SUPFAM" id="SSF52540">
    <property type="entry name" value="P-loop containing nucleoside triphosphate hydrolases"/>
    <property type="match status" value="1"/>
</dbReference>
<dbReference type="PATRIC" id="fig|320778.3.peg.550"/>
<evidence type="ECO:0000256" key="12">
    <source>
        <dbReference type="PROSITE-ProRule" id="PRU00560"/>
    </source>
</evidence>
<evidence type="ECO:0000256" key="8">
    <source>
        <dbReference type="ARBA" id="ARBA00034617"/>
    </source>
</evidence>
<organism evidence="16 17">
    <name type="scientific">Photobacterium ganghwense</name>
    <dbReference type="NCBI Taxonomy" id="320778"/>
    <lineage>
        <taxon>Bacteria</taxon>
        <taxon>Pseudomonadati</taxon>
        <taxon>Pseudomonadota</taxon>
        <taxon>Gammaproteobacteria</taxon>
        <taxon>Vibrionales</taxon>
        <taxon>Vibrionaceae</taxon>
        <taxon>Photobacterium</taxon>
    </lineage>
</organism>
<evidence type="ECO:0000256" key="13">
    <source>
        <dbReference type="SAM" id="MobiDB-lite"/>
    </source>
</evidence>
<dbReference type="Proteomes" id="UP000035909">
    <property type="component" value="Unassembled WGS sequence"/>
</dbReference>
<accession>A0A0J1KBB8</accession>
<dbReference type="Gene3D" id="3.40.50.300">
    <property type="entry name" value="P-loop containing nucleotide triphosphate hydrolases"/>
    <property type="match status" value="2"/>
</dbReference>
<evidence type="ECO:0000256" key="6">
    <source>
        <dbReference type="ARBA" id="ARBA00023125"/>
    </source>
</evidence>
<evidence type="ECO:0000256" key="5">
    <source>
        <dbReference type="ARBA" id="ARBA00022840"/>
    </source>
</evidence>
<evidence type="ECO:0000256" key="1">
    <source>
        <dbReference type="ARBA" id="ARBA00009922"/>
    </source>
</evidence>
<comment type="catalytic activity">
    <reaction evidence="11">
        <text>ATP + H2O = ADP + phosphate + H(+)</text>
        <dbReference type="Rhea" id="RHEA:13065"/>
        <dbReference type="ChEBI" id="CHEBI:15377"/>
        <dbReference type="ChEBI" id="CHEBI:15378"/>
        <dbReference type="ChEBI" id="CHEBI:30616"/>
        <dbReference type="ChEBI" id="CHEBI:43474"/>
        <dbReference type="ChEBI" id="CHEBI:456216"/>
        <dbReference type="EC" id="5.6.2.4"/>
    </reaction>
</comment>
<keyword evidence="2 12" id="KW-0547">Nucleotide-binding</keyword>
<keyword evidence="6" id="KW-0238">DNA-binding</keyword>
<dbReference type="Pfam" id="PF13361">
    <property type="entry name" value="UvrD_C"/>
    <property type="match status" value="1"/>
</dbReference>
<feature type="region of interest" description="Disordered" evidence="13">
    <location>
        <begin position="725"/>
        <end position="750"/>
    </location>
</feature>
<comment type="caution">
    <text evidence="16">The sequence shown here is derived from an EMBL/GenBank/DDBJ whole genome shotgun (WGS) entry which is preliminary data.</text>
</comment>
<dbReference type="CDD" id="cd17932">
    <property type="entry name" value="DEXQc_UvrD"/>
    <property type="match status" value="1"/>
</dbReference>
<keyword evidence="7" id="KW-0413">Isomerase</keyword>
<dbReference type="InterPro" id="IPR000212">
    <property type="entry name" value="DNA_helicase_UvrD/REP"/>
</dbReference>
<dbReference type="GO" id="GO:0000725">
    <property type="term" value="P:recombinational repair"/>
    <property type="evidence" value="ECO:0007669"/>
    <property type="project" value="TreeGrafter"/>
</dbReference>
<dbReference type="GO" id="GO:0016887">
    <property type="term" value="F:ATP hydrolysis activity"/>
    <property type="evidence" value="ECO:0007669"/>
    <property type="project" value="RHEA"/>
</dbReference>
<evidence type="ECO:0000256" key="2">
    <source>
        <dbReference type="ARBA" id="ARBA00022741"/>
    </source>
</evidence>
<evidence type="ECO:0000313" key="16">
    <source>
        <dbReference type="EMBL" id="KLV11627.1"/>
    </source>
</evidence>
<protein>
    <recommendedName>
        <fullName evidence="9">DNA 3'-5' helicase</fullName>
        <ecNumber evidence="9">5.6.2.4</ecNumber>
    </recommendedName>
    <alternativeName>
        <fullName evidence="10">DNA 3'-5' helicase II</fullName>
    </alternativeName>
</protein>
<gene>
    <name evidence="16" type="ORF">ABT57_02560</name>
</gene>
<keyword evidence="3 12" id="KW-0378">Hydrolase</keyword>
<keyword evidence="5 12" id="KW-0067">ATP-binding</keyword>
<dbReference type="InterPro" id="IPR014017">
    <property type="entry name" value="DNA_helicase_UvrD-like_C"/>
</dbReference>
<evidence type="ECO:0000256" key="7">
    <source>
        <dbReference type="ARBA" id="ARBA00023235"/>
    </source>
</evidence>
<evidence type="ECO:0000256" key="9">
    <source>
        <dbReference type="ARBA" id="ARBA00034808"/>
    </source>
</evidence>
<dbReference type="STRING" id="320778.ABT57_02560"/>
<dbReference type="InterPro" id="IPR027417">
    <property type="entry name" value="P-loop_NTPase"/>
</dbReference>
<dbReference type="PROSITE" id="PS51198">
    <property type="entry name" value="UVRD_HELICASE_ATP_BIND"/>
    <property type="match status" value="1"/>
</dbReference>
<evidence type="ECO:0000259" key="14">
    <source>
        <dbReference type="PROSITE" id="PS51198"/>
    </source>
</evidence>
<dbReference type="Gene3D" id="1.10.486.10">
    <property type="entry name" value="PCRA, domain 4"/>
    <property type="match status" value="1"/>
</dbReference>
<keyword evidence="4 12" id="KW-0347">Helicase</keyword>
<dbReference type="EMBL" id="LDOU01000002">
    <property type="protein sequence ID" value="KLV11627.1"/>
    <property type="molecule type" value="Genomic_DNA"/>
</dbReference>
<evidence type="ECO:0000256" key="3">
    <source>
        <dbReference type="ARBA" id="ARBA00022801"/>
    </source>
</evidence>
<evidence type="ECO:0000256" key="11">
    <source>
        <dbReference type="ARBA" id="ARBA00048988"/>
    </source>
</evidence>
<dbReference type="InterPro" id="IPR014016">
    <property type="entry name" value="UvrD-like_ATP-bd"/>
</dbReference>
<dbReference type="AlphaFoldDB" id="A0A0J1KBB8"/>
<evidence type="ECO:0000313" key="17">
    <source>
        <dbReference type="Proteomes" id="UP000035909"/>
    </source>
</evidence>
<dbReference type="EC" id="5.6.2.4" evidence="9"/>
<dbReference type="Pfam" id="PF00580">
    <property type="entry name" value="UvrD-helicase"/>
    <property type="match status" value="1"/>
</dbReference>
<keyword evidence="17" id="KW-1185">Reference proteome</keyword>
<dbReference type="GO" id="GO:0003677">
    <property type="term" value="F:DNA binding"/>
    <property type="evidence" value="ECO:0007669"/>
    <property type="project" value="UniProtKB-KW"/>
</dbReference>
<dbReference type="PANTHER" id="PTHR11070">
    <property type="entry name" value="UVRD / RECB / PCRA DNA HELICASE FAMILY MEMBER"/>
    <property type="match status" value="1"/>
</dbReference>
<feature type="domain" description="UvrD-like helicase C-terminal" evidence="15">
    <location>
        <begin position="289"/>
        <end position="593"/>
    </location>
</feature>
<feature type="domain" description="UvrD-like helicase ATP-binding" evidence="14">
    <location>
        <begin position="2"/>
        <end position="288"/>
    </location>
</feature>
<dbReference type="PROSITE" id="PS51217">
    <property type="entry name" value="UVRD_HELICASE_CTER"/>
    <property type="match status" value="1"/>
</dbReference>
<reference evidence="16 17" key="1">
    <citation type="submission" date="2015-05" db="EMBL/GenBank/DDBJ databases">
        <title>Photobacterium galathea sp. nov.</title>
        <authorList>
            <person name="Machado H."/>
            <person name="Gram L."/>
        </authorList>
    </citation>
    <scope>NUCLEOTIDE SEQUENCE [LARGE SCALE GENOMIC DNA]</scope>
    <source>
        <strain evidence="16 17">DSM 22954</strain>
    </source>
</reference>
<dbReference type="RefSeq" id="WP_047883586.1">
    <property type="nucleotide sequence ID" value="NZ_LDOU01000002.1"/>
</dbReference>
<dbReference type="GO" id="GO:0043138">
    <property type="term" value="F:3'-5' DNA helicase activity"/>
    <property type="evidence" value="ECO:0007669"/>
    <property type="project" value="UniProtKB-EC"/>
</dbReference>
<feature type="binding site" evidence="12">
    <location>
        <begin position="23"/>
        <end position="30"/>
    </location>
    <ligand>
        <name>ATP</name>
        <dbReference type="ChEBI" id="CHEBI:30616"/>
    </ligand>
</feature>
<evidence type="ECO:0000256" key="4">
    <source>
        <dbReference type="ARBA" id="ARBA00022806"/>
    </source>
</evidence>
<dbReference type="OrthoDB" id="9806690at2"/>
<name>A0A0J1KBB8_9GAMM</name>
<comment type="similarity">
    <text evidence="1">Belongs to the helicase family. UvrD subfamily.</text>
</comment>
<evidence type="ECO:0000256" key="10">
    <source>
        <dbReference type="ARBA" id="ARBA00034923"/>
    </source>
</evidence>
<dbReference type="Gene3D" id="1.10.10.160">
    <property type="match status" value="1"/>
</dbReference>
<dbReference type="PANTHER" id="PTHR11070:SF2">
    <property type="entry name" value="ATP-DEPENDENT DNA HELICASE SRS2"/>
    <property type="match status" value="1"/>
</dbReference>
<proteinExistence type="inferred from homology"/>
<evidence type="ECO:0000259" key="15">
    <source>
        <dbReference type="PROSITE" id="PS51217"/>
    </source>
</evidence>
<dbReference type="GO" id="GO:0005524">
    <property type="term" value="F:ATP binding"/>
    <property type="evidence" value="ECO:0007669"/>
    <property type="project" value="UniProtKB-UniRule"/>
</dbReference>
<dbReference type="InterPro" id="IPR013986">
    <property type="entry name" value="DExx_box_DNA_helicase_dom_sf"/>
</dbReference>